<organism evidence="2 3">
    <name type="scientific">Pseudomonas lundensis</name>
    <dbReference type="NCBI Taxonomy" id="86185"/>
    <lineage>
        <taxon>Bacteria</taxon>
        <taxon>Pseudomonadati</taxon>
        <taxon>Pseudomonadota</taxon>
        <taxon>Gammaproteobacteria</taxon>
        <taxon>Pseudomonadales</taxon>
        <taxon>Pseudomonadaceae</taxon>
        <taxon>Pseudomonas</taxon>
    </lineage>
</organism>
<sequence>MALLIFVRMADGDPTSVQLIESKVRLRGRREWLSVHPKIRVCRFSDGRVDINIADDIDSTTEEIVEQFLAHLADEEIQQSGGIEYTNDEAVQSDEFVYPYDPESIRIDTKPFNISLVHEMIEEGDINLSPDFQRKFVWTDIGARSRLIESIMLRIPLPVFYMAQDRNGVLQVVDGLQRLTVIQQFLNNELRLKDLEYLKNEEGKYFRHEDPNMCIDQRYRKRVMQTQILVNIIDPQTPVDVKFDIFKRINQGGRPLNAQEIRNCMSSPETRNLIQELCGSDEFLEATCHSIGSVRMQDQELVLRFLAFRLTEYNYLEEYSGSMDRFLDKAIDTLNEASEDTLEALRESFISAMINATHLFGSYAFRKCLPEHLEPDARRRLINSSLFTTWSLTLANYSTDEVLNVPEGMFAYYLAEELESDSDLFDSVTSGTNDRRRIFYALSVFETMCKEHI</sequence>
<evidence type="ECO:0000259" key="1">
    <source>
        <dbReference type="Pfam" id="PF03235"/>
    </source>
</evidence>
<dbReference type="AlphaFoldDB" id="A0A266NB90"/>
<reference evidence="2 3" key="1">
    <citation type="submission" date="2017-08" db="EMBL/GenBank/DDBJ databases">
        <title>Genomic and metabolic characterisation of spoilage-associated Pseudomonas species.</title>
        <authorList>
            <person name="Stanborough T."/>
            <person name="Fegan N."/>
            <person name="Powell S.M."/>
            <person name="Singh T."/>
            <person name="Tamplin M.L."/>
            <person name="Chandry P.S."/>
        </authorList>
    </citation>
    <scope>NUCLEOTIDE SEQUENCE [LARGE SCALE GENOMIC DNA]</scope>
    <source>
        <strain evidence="2 3">L1802</strain>
    </source>
</reference>
<dbReference type="OrthoDB" id="7802453at2"/>
<gene>
    <name evidence="2" type="ORF">CJF39_09530</name>
</gene>
<proteinExistence type="predicted"/>
<dbReference type="PANTHER" id="PTHR39639:SF1">
    <property type="entry name" value="DUF262 DOMAIN-CONTAINING PROTEIN"/>
    <property type="match status" value="1"/>
</dbReference>
<accession>A0A266NB90</accession>
<evidence type="ECO:0000313" key="3">
    <source>
        <dbReference type="Proteomes" id="UP000215788"/>
    </source>
</evidence>
<comment type="caution">
    <text evidence="2">The sequence shown here is derived from an EMBL/GenBank/DDBJ whole genome shotgun (WGS) entry which is preliminary data.</text>
</comment>
<dbReference type="Pfam" id="PF03235">
    <property type="entry name" value="GmrSD_N"/>
    <property type="match status" value="1"/>
</dbReference>
<name>A0A266NB90_9PSED</name>
<evidence type="ECO:0000313" key="2">
    <source>
        <dbReference type="EMBL" id="OZY59778.1"/>
    </source>
</evidence>
<dbReference type="InterPro" id="IPR004919">
    <property type="entry name" value="GmrSD_N"/>
</dbReference>
<protein>
    <recommendedName>
        <fullName evidence="1">GmrSD restriction endonucleases N-terminal domain-containing protein</fullName>
    </recommendedName>
</protein>
<dbReference type="EMBL" id="NQKI01000011">
    <property type="protein sequence ID" value="OZY59778.1"/>
    <property type="molecule type" value="Genomic_DNA"/>
</dbReference>
<dbReference type="PANTHER" id="PTHR39639">
    <property type="entry name" value="CHROMOSOME 16, WHOLE GENOME SHOTGUN SEQUENCE"/>
    <property type="match status" value="1"/>
</dbReference>
<dbReference type="Proteomes" id="UP000215788">
    <property type="component" value="Unassembled WGS sequence"/>
</dbReference>
<feature type="domain" description="GmrSD restriction endonucleases N-terminal" evidence="1">
    <location>
        <begin position="118"/>
        <end position="264"/>
    </location>
</feature>